<organism evidence="1 2">
    <name type="scientific">Rhynchophorus ferrugineus</name>
    <name type="common">Red palm weevil</name>
    <name type="synonym">Curculio ferrugineus</name>
    <dbReference type="NCBI Taxonomy" id="354439"/>
    <lineage>
        <taxon>Eukaryota</taxon>
        <taxon>Metazoa</taxon>
        <taxon>Ecdysozoa</taxon>
        <taxon>Arthropoda</taxon>
        <taxon>Hexapoda</taxon>
        <taxon>Insecta</taxon>
        <taxon>Pterygota</taxon>
        <taxon>Neoptera</taxon>
        <taxon>Endopterygota</taxon>
        <taxon>Coleoptera</taxon>
        <taxon>Polyphaga</taxon>
        <taxon>Cucujiformia</taxon>
        <taxon>Curculionidae</taxon>
        <taxon>Dryophthorinae</taxon>
        <taxon>Rhynchophorus</taxon>
    </lineage>
</organism>
<name>A0A834HT14_RHYFE</name>
<dbReference type="EMBL" id="JAACXV010014423">
    <property type="protein sequence ID" value="KAF7267429.1"/>
    <property type="molecule type" value="Genomic_DNA"/>
</dbReference>
<proteinExistence type="predicted"/>
<comment type="caution">
    <text evidence="1">The sequence shown here is derived from an EMBL/GenBank/DDBJ whole genome shotgun (WGS) entry which is preliminary data.</text>
</comment>
<evidence type="ECO:0000313" key="1">
    <source>
        <dbReference type="EMBL" id="KAF7267429.1"/>
    </source>
</evidence>
<sequence length="93" mass="10154">MNASYPDETAELVAAALVVYRRAGGRMSYSANLISSRRARAYVGHKRAMALPFALPYYVNPRRSIINSPGALIDLLASGRSCPNVQAVFPIRN</sequence>
<protein>
    <submittedName>
        <fullName evidence="1">Uncharacterized protein</fullName>
    </submittedName>
</protein>
<gene>
    <name evidence="1" type="ORF">GWI33_019336</name>
</gene>
<dbReference type="Proteomes" id="UP000625711">
    <property type="component" value="Unassembled WGS sequence"/>
</dbReference>
<accession>A0A834HT14</accession>
<keyword evidence="2" id="KW-1185">Reference proteome</keyword>
<evidence type="ECO:0000313" key="2">
    <source>
        <dbReference type="Proteomes" id="UP000625711"/>
    </source>
</evidence>
<reference evidence="1" key="1">
    <citation type="submission" date="2020-08" db="EMBL/GenBank/DDBJ databases">
        <title>Genome sequencing and assembly of the red palm weevil Rhynchophorus ferrugineus.</title>
        <authorList>
            <person name="Dias G.B."/>
            <person name="Bergman C.M."/>
            <person name="Manee M."/>
        </authorList>
    </citation>
    <scope>NUCLEOTIDE SEQUENCE</scope>
    <source>
        <strain evidence="1">AA-2017</strain>
        <tissue evidence="1">Whole larva</tissue>
    </source>
</reference>
<dbReference type="AlphaFoldDB" id="A0A834HT14"/>